<keyword evidence="2" id="KW-1185">Reference proteome</keyword>
<dbReference type="EMBL" id="ML210190">
    <property type="protein sequence ID" value="TFK25088.1"/>
    <property type="molecule type" value="Genomic_DNA"/>
</dbReference>
<evidence type="ECO:0000313" key="1">
    <source>
        <dbReference type="EMBL" id="TFK25088.1"/>
    </source>
</evidence>
<accession>A0A5C3LA09</accession>
<dbReference type="OrthoDB" id="2928561at2759"/>
<proteinExistence type="predicted"/>
<protein>
    <submittedName>
        <fullName evidence="1">Uncharacterized protein</fullName>
    </submittedName>
</protein>
<name>A0A5C3LA09_COPMA</name>
<reference evidence="1 2" key="1">
    <citation type="journal article" date="2019" name="Nat. Ecol. Evol.">
        <title>Megaphylogeny resolves global patterns of mushroom evolution.</title>
        <authorList>
            <person name="Varga T."/>
            <person name="Krizsan K."/>
            <person name="Foldi C."/>
            <person name="Dima B."/>
            <person name="Sanchez-Garcia M."/>
            <person name="Sanchez-Ramirez S."/>
            <person name="Szollosi G.J."/>
            <person name="Szarkandi J.G."/>
            <person name="Papp V."/>
            <person name="Albert L."/>
            <person name="Andreopoulos W."/>
            <person name="Angelini C."/>
            <person name="Antonin V."/>
            <person name="Barry K.W."/>
            <person name="Bougher N.L."/>
            <person name="Buchanan P."/>
            <person name="Buyck B."/>
            <person name="Bense V."/>
            <person name="Catcheside P."/>
            <person name="Chovatia M."/>
            <person name="Cooper J."/>
            <person name="Damon W."/>
            <person name="Desjardin D."/>
            <person name="Finy P."/>
            <person name="Geml J."/>
            <person name="Haridas S."/>
            <person name="Hughes K."/>
            <person name="Justo A."/>
            <person name="Karasinski D."/>
            <person name="Kautmanova I."/>
            <person name="Kiss B."/>
            <person name="Kocsube S."/>
            <person name="Kotiranta H."/>
            <person name="LaButti K.M."/>
            <person name="Lechner B.E."/>
            <person name="Liimatainen K."/>
            <person name="Lipzen A."/>
            <person name="Lukacs Z."/>
            <person name="Mihaltcheva S."/>
            <person name="Morgado L.N."/>
            <person name="Niskanen T."/>
            <person name="Noordeloos M.E."/>
            <person name="Ohm R.A."/>
            <person name="Ortiz-Santana B."/>
            <person name="Ovrebo C."/>
            <person name="Racz N."/>
            <person name="Riley R."/>
            <person name="Savchenko A."/>
            <person name="Shiryaev A."/>
            <person name="Soop K."/>
            <person name="Spirin V."/>
            <person name="Szebenyi C."/>
            <person name="Tomsovsky M."/>
            <person name="Tulloss R.E."/>
            <person name="Uehling J."/>
            <person name="Grigoriev I.V."/>
            <person name="Vagvolgyi C."/>
            <person name="Papp T."/>
            <person name="Martin F.M."/>
            <person name="Miettinen O."/>
            <person name="Hibbett D.S."/>
            <person name="Nagy L.G."/>
        </authorList>
    </citation>
    <scope>NUCLEOTIDE SEQUENCE [LARGE SCALE GENOMIC DNA]</scope>
    <source>
        <strain evidence="1 2">CBS 121175</strain>
    </source>
</reference>
<evidence type="ECO:0000313" key="2">
    <source>
        <dbReference type="Proteomes" id="UP000307440"/>
    </source>
</evidence>
<gene>
    <name evidence="1" type="ORF">FA15DRAFT_668792</name>
</gene>
<organism evidence="1 2">
    <name type="scientific">Coprinopsis marcescibilis</name>
    <name type="common">Agaric fungus</name>
    <name type="synonym">Psathyrella marcescibilis</name>
    <dbReference type="NCBI Taxonomy" id="230819"/>
    <lineage>
        <taxon>Eukaryota</taxon>
        <taxon>Fungi</taxon>
        <taxon>Dikarya</taxon>
        <taxon>Basidiomycota</taxon>
        <taxon>Agaricomycotina</taxon>
        <taxon>Agaricomycetes</taxon>
        <taxon>Agaricomycetidae</taxon>
        <taxon>Agaricales</taxon>
        <taxon>Agaricineae</taxon>
        <taxon>Psathyrellaceae</taxon>
        <taxon>Coprinopsis</taxon>
    </lineage>
</organism>
<sequence length="158" mass="17561">MPTLEGVSNVVIADSHITNVEGNQTNNYGSDGISKLYDSVAAEALHDAMQRSNAPRCMEGTRVQLQEDLMSWLYGTHRSARRTDRLWMLGAAGSGKSSIAQSIAETCAERKSSQRPSSSHSARKRQTTTLALFQRLPIKSPWPSQVRENLSQLQWLKM</sequence>
<dbReference type="Proteomes" id="UP000307440">
    <property type="component" value="Unassembled WGS sequence"/>
</dbReference>
<dbReference type="AlphaFoldDB" id="A0A5C3LA09"/>